<name>A0A8X6MYJ2_NEPPI</name>
<protein>
    <submittedName>
        <fullName evidence="1">Uncharacterized protein</fullName>
    </submittedName>
</protein>
<keyword evidence="2" id="KW-1185">Reference proteome</keyword>
<dbReference type="Proteomes" id="UP000887013">
    <property type="component" value="Unassembled WGS sequence"/>
</dbReference>
<comment type="caution">
    <text evidence="1">The sequence shown here is derived from an EMBL/GenBank/DDBJ whole genome shotgun (WGS) entry which is preliminary data.</text>
</comment>
<reference evidence="1" key="1">
    <citation type="submission" date="2020-08" db="EMBL/GenBank/DDBJ databases">
        <title>Multicomponent nature underlies the extraordinary mechanical properties of spider dragline silk.</title>
        <authorList>
            <person name="Kono N."/>
            <person name="Nakamura H."/>
            <person name="Mori M."/>
            <person name="Yoshida Y."/>
            <person name="Ohtoshi R."/>
            <person name="Malay A.D."/>
            <person name="Moran D.A.P."/>
            <person name="Tomita M."/>
            <person name="Numata K."/>
            <person name="Arakawa K."/>
        </authorList>
    </citation>
    <scope>NUCLEOTIDE SEQUENCE</scope>
</reference>
<evidence type="ECO:0000313" key="1">
    <source>
        <dbReference type="EMBL" id="GFS83816.1"/>
    </source>
</evidence>
<accession>A0A8X6MYJ2</accession>
<dbReference type="AlphaFoldDB" id="A0A8X6MYJ2"/>
<proteinExistence type="predicted"/>
<gene>
    <name evidence="1" type="ORF">NPIL_693541</name>
</gene>
<organism evidence="1 2">
    <name type="scientific">Nephila pilipes</name>
    <name type="common">Giant wood spider</name>
    <name type="synonym">Nephila maculata</name>
    <dbReference type="NCBI Taxonomy" id="299642"/>
    <lineage>
        <taxon>Eukaryota</taxon>
        <taxon>Metazoa</taxon>
        <taxon>Ecdysozoa</taxon>
        <taxon>Arthropoda</taxon>
        <taxon>Chelicerata</taxon>
        <taxon>Arachnida</taxon>
        <taxon>Araneae</taxon>
        <taxon>Araneomorphae</taxon>
        <taxon>Entelegynae</taxon>
        <taxon>Araneoidea</taxon>
        <taxon>Nephilidae</taxon>
        <taxon>Nephila</taxon>
    </lineage>
</organism>
<evidence type="ECO:0000313" key="2">
    <source>
        <dbReference type="Proteomes" id="UP000887013"/>
    </source>
</evidence>
<sequence>MGSPKASHLRRLELRIFSKISGVSWIFPSATENLFKQVFDNLNGSAVYQSYDMPQEEVVKSWIGKVIEEAIARGHSNRSTGDRMRRLCCYELHVCNWLVSKELMAKRRLIEYR</sequence>
<dbReference type="EMBL" id="BMAW01052015">
    <property type="protein sequence ID" value="GFS83816.1"/>
    <property type="molecule type" value="Genomic_DNA"/>
</dbReference>